<feature type="domain" description="SsuA/THI5-like" evidence="5">
    <location>
        <begin position="49"/>
        <end position="251"/>
    </location>
</feature>
<proteinExistence type="inferred from homology"/>
<keyword evidence="4" id="KW-0812">Transmembrane</keyword>
<dbReference type="SUPFAM" id="SSF53850">
    <property type="entry name" value="Periplasmic binding protein-like II"/>
    <property type="match status" value="1"/>
</dbReference>
<dbReference type="InterPro" id="IPR015168">
    <property type="entry name" value="SsuA/THI5"/>
</dbReference>
<accession>A0A1J5TA87</accession>
<feature type="transmembrane region" description="Helical" evidence="4">
    <location>
        <begin position="12"/>
        <end position="31"/>
    </location>
</feature>
<evidence type="ECO:0000256" key="1">
    <source>
        <dbReference type="ARBA" id="ARBA00004418"/>
    </source>
</evidence>
<comment type="similarity">
    <text evidence="2">Belongs to the bacterial solute-binding protein SsuA/TauA family.</text>
</comment>
<evidence type="ECO:0000259" key="5">
    <source>
        <dbReference type="Pfam" id="PF09084"/>
    </source>
</evidence>
<comment type="subcellular location">
    <subcellularLocation>
        <location evidence="1">Periplasm</location>
    </subcellularLocation>
</comment>
<name>A0A1J5TA87_9ZZZZ</name>
<dbReference type="Gene3D" id="3.40.190.10">
    <property type="entry name" value="Periplasmic binding protein-like II"/>
    <property type="match status" value="2"/>
</dbReference>
<sequence length="329" mass="36047">MQDFNIRSRHWLIATLSALAFVCILSGYFWLANNKPISIAANVWLGYEPMFMARNEGWLNKDQVRLVETKSVAASLKALADGEVDGAALTLDEVLKARVTGLPLSVVMVFNVSAGADMLVVKPNIKNLSDLRGKRIGVEESSVGEVMLSEILQQAGLTKQDVTLVKVPVDNQVDAWARNQVDAAITYEPVASQLLAQHAVKIFDSRQIPNTIVDVLVMRSDKLDHGHVSALRHLISAHFRALAHLTHNPQDTAYRMATHLGLPASGVLEAYRGLLLPDADNNFRLLSGQNPKLGDTARKLSNVMVKANLLKKNDTLAALINADFLPTDF</sequence>
<dbReference type="AlphaFoldDB" id="A0A1J5TA87"/>
<gene>
    <name evidence="6" type="primary">ssuA_1</name>
    <name evidence="6" type="ORF">GALL_19830</name>
</gene>
<dbReference type="PANTHER" id="PTHR30024">
    <property type="entry name" value="ALIPHATIC SULFONATES-BINDING PROTEIN-RELATED"/>
    <property type="match status" value="1"/>
</dbReference>
<evidence type="ECO:0000313" key="6">
    <source>
        <dbReference type="EMBL" id="OIR17761.1"/>
    </source>
</evidence>
<dbReference type="GO" id="GO:0042597">
    <property type="term" value="C:periplasmic space"/>
    <property type="evidence" value="ECO:0007669"/>
    <property type="project" value="UniProtKB-SubCell"/>
</dbReference>
<dbReference type="Pfam" id="PF09084">
    <property type="entry name" value="NMT1"/>
    <property type="match status" value="1"/>
</dbReference>
<reference evidence="6" key="1">
    <citation type="submission" date="2016-10" db="EMBL/GenBank/DDBJ databases">
        <title>Sequence of Gallionella enrichment culture.</title>
        <authorList>
            <person name="Poehlein A."/>
            <person name="Muehling M."/>
            <person name="Daniel R."/>
        </authorList>
    </citation>
    <scope>NUCLEOTIDE SEQUENCE</scope>
</reference>
<protein>
    <submittedName>
        <fullName evidence="6">Putative aliphatic sulfonates-binding protein</fullName>
    </submittedName>
</protein>
<dbReference type="PANTHER" id="PTHR30024:SF47">
    <property type="entry name" value="TAURINE-BINDING PERIPLASMIC PROTEIN"/>
    <property type="match status" value="1"/>
</dbReference>
<keyword evidence="4" id="KW-1133">Transmembrane helix</keyword>
<dbReference type="EMBL" id="MLJW01000004">
    <property type="protein sequence ID" value="OIR17761.1"/>
    <property type="molecule type" value="Genomic_DNA"/>
</dbReference>
<comment type="caution">
    <text evidence="6">The sequence shown here is derived from an EMBL/GenBank/DDBJ whole genome shotgun (WGS) entry which is preliminary data.</text>
</comment>
<evidence type="ECO:0000256" key="2">
    <source>
        <dbReference type="ARBA" id="ARBA00010742"/>
    </source>
</evidence>
<evidence type="ECO:0000256" key="4">
    <source>
        <dbReference type="SAM" id="Phobius"/>
    </source>
</evidence>
<evidence type="ECO:0000256" key="3">
    <source>
        <dbReference type="ARBA" id="ARBA00022729"/>
    </source>
</evidence>
<organism evidence="6">
    <name type="scientific">mine drainage metagenome</name>
    <dbReference type="NCBI Taxonomy" id="410659"/>
    <lineage>
        <taxon>unclassified sequences</taxon>
        <taxon>metagenomes</taxon>
        <taxon>ecological metagenomes</taxon>
    </lineage>
</organism>
<keyword evidence="3" id="KW-0732">Signal</keyword>
<keyword evidence="4" id="KW-0472">Membrane</keyword>